<dbReference type="Proteomes" id="UP000001096">
    <property type="component" value="Unassembled WGS sequence"/>
</dbReference>
<evidence type="ECO:0000256" key="1">
    <source>
        <dbReference type="SAM" id="SignalP"/>
    </source>
</evidence>
<evidence type="ECO:0000313" key="3">
    <source>
        <dbReference type="Proteomes" id="UP000001096"/>
    </source>
</evidence>
<keyword evidence="1" id="KW-0732">Signal</keyword>
<dbReference type="EMBL" id="AGWX01000004">
    <property type="protein sequence ID" value="EKS37412.1"/>
    <property type="molecule type" value="Genomic_DNA"/>
</dbReference>
<evidence type="ECO:0000313" key="2">
    <source>
        <dbReference type="EMBL" id="EKS37412.1"/>
    </source>
</evidence>
<proteinExistence type="predicted"/>
<dbReference type="AlphaFoldDB" id="K8P4C5"/>
<protein>
    <recommendedName>
        <fullName evidence="4">Secreted protein</fullName>
    </recommendedName>
</protein>
<dbReference type="HOGENOM" id="CLU_2554954_0_0_5"/>
<accession>K8P4C5</accession>
<name>K8P4C5_9BRAD</name>
<sequence length="85" mass="9148">MCRIRFLMLVIALTAATCSNCQAIGSFQTKPAFPKVVMAGVAPPPPTVRLPDVSERDLVVGCGRGRIRDHRAHGCRGPADIGQYQ</sequence>
<feature type="signal peptide" evidence="1">
    <location>
        <begin position="1"/>
        <end position="23"/>
    </location>
</feature>
<comment type="caution">
    <text evidence="2">The sequence shown here is derived from an EMBL/GenBank/DDBJ whole genome shotgun (WGS) entry which is preliminary data.</text>
</comment>
<gene>
    <name evidence="2" type="ORF">HMPREF9695_03830</name>
</gene>
<feature type="chain" id="PRO_5003921713" description="Secreted protein" evidence="1">
    <location>
        <begin position="24"/>
        <end position="85"/>
    </location>
</feature>
<keyword evidence="3" id="KW-1185">Reference proteome</keyword>
<reference evidence="2 3" key="1">
    <citation type="submission" date="2012-04" db="EMBL/GenBank/DDBJ databases">
        <title>The Genome Sequence of Afipia broomeae ATCC 49717.</title>
        <authorList>
            <consortium name="The Broad Institute Genome Sequencing Platform"/>
            <person name="Earl A."/>
            <person name="Ward D."/>
            <person name="Feldgarden M."/>
            <person name="Gevers D."/>
            <person name="Huys G."/>
            <person name="Walker B."/>
            <person name="Young S.K."/>
            <person name="Zeng Q."/>
            <person name="Gargeya S."/>
            <person name="Fitzgerald M."/>
            <person name="Haas B."/>
            <person name="Abouelleil A."/>
            <person name="Alvarado L."/>
            <person name="Arachchi H.M."/>
            <person name="Berlin A."/>
            <person name="Chapman S.B."/>
            <person name="Goldberg J."/>
            <person name="Griggs A."/>
            <person name="Gujja S."/>
            <person name="Hansen M."/>
            <person name="Howarth C."/>
            <person name="Imamovic A."/>
            <person name="Larimer J."/>
            <person name="McCowen C."/>
            <person name="Montmayeur A."/>
            <person name="Murphy C."/>
            <person name="Neiman D."/>
            <person name="Pearson M."/>
            <person name="Priest M."/>
            <person name="Roberts A."/>
            <person name="Saif S."/>
            <person name="Shea T."/>
            <person name="Sisk P."/>
            <person name="Sykes S."/>
            <person name="Wortman J."/>
            <person name="Nusbaum C."/>
            <person name="Birren B."/>
        </authorList>
    </citation>
    <scope>NUCLEOTIDE SEQUENCE [LARGE SCALE GENOMIC DNA]</scope>
    <source>
        <strain evidence="2 3">ATCC 49717</strain>
    </source>
</reference>
<evidence type="ECO:0008006" key="4">
    <source>
        <dbReference type="Google" id="ProtNLM"/>
    </source>
</evidence>
<organism evidence="2 3">
    <name type="scientific">Afipia broomeae ATCC 49717</name>
    <dbReference type="NCBI Taxonomy" id="883078"/>
    <lineage>
        <taxon>Bacteria</taxon>
        <taxon>Pseudomonadati</taxon>
        <taxon>Pseudomonadota</taxon>
        <taxon>Alphaproteobacteria</taxon>
        <taxon>Hyphomicrobiales</taxon>
        <taxon>Nitrobacteraceae</taxon>
        <taxon>Afipia</taxon>
    </lineage>
</organism>